<keyword evidence="2" id="KW-1185">Reference proteome</keyword>
<accession>A0AAE8XIJ4</accession>
<sequence length="91" mass="10093">MAKANLAFTRIGNDGYEYARRAEDGAWFLREGYYGSYGWAKTKWKQVNTNNPDDMTLIEVGLKAHSEGLTCCVVGFTGQLVVTDGKGLRLP</sequence>
<proteinExistence type="predicted"/>
<organism evidence="1 2">
    <name type="scientific">Pseudomonas phage M5.1</name>
    <dbReference type="NCBI Taxonomy" id="2873460"/>
    <lineage>
        <taxon>Viruses</taxon>
        <taxon>Duplodnaviria</taxon>
        <taxon>Heunggongvirae</taxon>
        <taxon>Uroviricota</taxon>
        <taxon>Caudoviricetes</taxon>
        <taxon>Vandenendeviridae</taxon>
        <taxon>Gorskivirinae</taxon>
        <taxon>Kremarvirus</taxon>
        <taxon>Kremarvirus M51</taxon>
    </lineage>
</organism>
<dbReference type="RefSeq" id="YP_010766726.1">
    <property type="nucleotide sequence ID" value="NC_073680.1"/>
</dbReference>
<dbReference type="Proteomes" id="UP000828412">
    <property type="component" value="Segment"/>
</dbReference>
<evidence type="ECO:0000313" key="2">
    <source>
        <dbReference type="Proteomes" id="UP000828412"/>
    </source>
</evidence>
<dbReference type="EMBL" id="MZ826350">
    <property type="protein sequence ID" value="UAV89774.1"/>
    <property type="molecule type" value="Genomic_DNA"/>
</dbReference>
<protein>
    <submittedName>
        <fullName evidence="1">Uncharacterized protein</fullName>
    </submittedName>
</protein>
<dbReference type="KEGG" id="vg:80266423"/>
<evidence type="ECO:0000313" key="1">
    <source>
        <dbReference type="EMBL" id="UAV89774.1"/>
    </source>
</evidence>
<dbReference type="GeneID" id="80266423"/>
<name>A0AAE8XIJ4_9CAUD</name>
<gene>
    <name evidence="1" type="primary">193</name>
    <name evidence="1" type="ORF">M51_193</name>
</gene>
<reference evidence="1 2" key="1">
    <citation type="submission" date="2021-08" db="EMBL/GenBank/DDBJ databases">
        <authorList>
            <person name="DeCurzio J.M.K."/>
            <person name="Krukonis G.P."/>
            <person name="Delesalle V.A."/>
        </authorList>
    </citation>
    <scope>NUCLEOTIDE SEQUENCE [LARGE SCALE GENOMIC DNA]</scope>
</reference>